<feature type="chain" id="PRO_5003470724" evidence="2">
    <location>
        <begin position="19"/>
        <end position="193"/>
    </location>
</feature>
<dbReference type="AlphaFoldDB" id="G4WW32"/>
<dbReference type="Gene3D" id="2.60.40.420">
    <property type="entry name" value="Cupredoxins - blue copper proteins"/>
    <property type="match status" value="1"/>
</dbReference>
<evidence type="ECO:0000313" key="3">
    <source>
        <dbReference type="EMBL" id="AEQ20634.1"/>
    </source>
</evidence>
<reference evidence="3" key="1">
    <citation type="journal article" date="2004" name="Appl. Environ. Microbiol.">
        <title>Long-chain N-acyltyrosine synthases from environmental DNA.</title>
        <authorList>
            <person name="Brady S.F."/>
            <person name="Chao C.J."/>
            <person name="Clardy J."/>
        </authorList>
    </citation>
    <scope>NUCLEOTIDE SEQUENCE</scope>
</reference>
<proteinExistence type="predicted"/>
<accession>G4WW32</accession>
<evidence type="ECO:0000256" key="1">
    <source>
        <dbReference type="SAM" id="MobiDB-lite"/>
    </source>
</evidence>
<keyword evidence="2" id="KW-0732">Signal</keyword>
<dbReference type="EMBL" id="JF429417">
    <property type="protein sequence ID" value="AEQ20634.1"/>
    <property type="molecule type" value="Genomic_DNA"/>
</dbReference>
<dbReference type="InterPro" id="IPR008972">
    <property type="entry name" value="Cupredoxin"/>
</dbReference>
<organism evidence="3">
    <name type="scientific">uncultured bacterium CSLF43</name>
    <dbReference type="NCBI Taxonomy" id="1091575"/>
    <lineage>
        <taxon>Bacteria</taxon>
        <taxon>environmental samples</taxon>
    </lineage>
</organism>
<feature type="signal peptide" evidence="2">
    <location>
        <begin position="1"/>
        <end position="18"/>
    </location>
</feature>
<evidence type="ECO:0000256" key="2">
    <source>
        <dbReference type="SAM" id="SignalP"/>
    </source>
</evidence>
<feature type="region of interest" description="Disordered" evidence="1">
    <location>
        <begin position="34"/>
        <end position="56"/>
    </location>
</feature>
<name>G4WW32_9BACT</name>
<reference evidence="3" key="2">
    <citation type="journal article" date="2011" name="J. Bacteriol.">
        <title>Long-chain N-acyl amino acid synthases are linked to the putative PEP-CTERM/exosortase protein-sorting system in Gram-negative bacteria.</title>
        <authorList>
            <person name="Craig J.W."/>
            <person name="Cherry M.A."/>
            <person name="Brady S.F."/>
        </authorList>
    </citation>
    <scope>NUCLEOTIDE SEQUENCE</scope>
</reference>
<sequence>MQWVIVLALAFLSQPSRADWNVDFSRRVQKAPETDLNRAATPSRAPASELQAADTQAPTVTQVNDHEEEVSNAPVKSKSLLGAFFDQGEPVQDLVILQTEHGFVPSVVRVRKNGHYRVSVVNVNEKEKNVSFILDAFSEHHATYYGKIKTFVLEPKKEGSFSFESPETSAEGKLIVFNPEVSVRAPSSVGEEK</sequence>
<protein>
    <submittedName>
        <fullName evidence="3">Uncharacterized protein</fullName>
    </submittedName>
</protein>